<proteinExistence type="inferred from homology"/>
<comment type="similarity">
    <text evidence="1">Belongs to the enoyl-CoA hydratase/isomerase family.</text>
</comment>
<evidence type="ECO:0008006" key="4">
    <source>
        <dbReference type="Google" id="ProtNLM"/>
    </source>
</evidence>
<accession>A0ABS9L5V0</accession>
<organism evidence="2 3">
    <name type="scientific">Arthrobacter hankyongi</name>
    <dbReference type="NCBI Taxonomy" id="2904801"/>
    <lineage>
        <taxon>Bacteria</taxon>
        <taxon>Bacillati</taxon>
        <taxon>Actinomycetota</taxon>
        <taxon>Actinomycetes</taxon>
        <taxon>Micrococcales</taxon>
        <taxon>Micrococcaceae</taxon>
        <taxon>Arthrobacter</taxon>
    </lineage>
</organism>
<evidence type="ECO:0000313" key="3">
    <source>
        <dbReference type="Proteomes" id="UP001165368"/>
    </source>
</evidence>
<dbReference type="InterPro" id="IPR029045">
    <property type="entry name" value="ClpP/crotonase-like_dom_sf"/>
</dbReference>
<protein>
    <recommendedName>
        <fullName evidence="4">Carnitinyl-CoA dehydratase</fullName>
    </recommendedName>
</protein>
<evidence type="ECO:0000313" key="2">
    <source>
        <dbReference type="EMBL" id="MCG2621854.1"/>
    </source>
</evidence>
<gene>
    <name evidence="2" type="ORF">LVY72_07975</name>
</gene>
<comment type="caution">
    <text evidence="2">The sequence shown here is derived from an EMBL/GenBank/DDBJ whole genome shotgun (WGS) entry which is preliminary data.</text>
</comment>
<evidence type="ECO:0000256" key="1">
    <source>
        <dbReference type="ARBA" id="ARBA00005254"/>
    </source>
</evidence>
<keyword evidence="3" id="KW-1185">Reference proteome</keyword>
<dbReference type="SUPFAM" id="SSF52096">
    <property type="entry name" value="ClpP/crotonase"/>
    <property type="match status" value="1"/>
</dbReference>
<dbReference type="Gene3D" id="1.10.12.10">
    <property type="entry name" value="Lyase 2-enoyl-coa Hydratase, Chain A, domain 2"/>
    <property type="match status" value="1"/>
</dbReference>
<dbReference type="EMBL" id="JAKLTQ010000004">
    <property type="protein sequence ID" value="MCG2621854.1"/>
    <property type="molecule type" value="Genomic_DNA"/>
</dbReference>
<dbReference type="InterPro" id="IPR014748">
    <property type="entry name" value="Enoyl-CoA_hydra_C"/>
</dbReference>
<name>A0ABS9L5V0_9MICC</name>
<sequence length="85" mass="9250">MNRLVPADRVLAAAKDLAFTICESAPLSVAATLEVVEAVEGYGEEEAFRILRNDLPTVAKVVHSIDAKEGARAFVEKRPPIWRGC</sequence>
<dbReference type="Proteomes" id="UP001165368">
    <property type="component" value="Unassembled WGS sequence"/>
</dbReference>
<reference evidence="2" key="1">
    <citation type="submission" date="2022-01" db="EMBL/GenBank/DDBJ databases">
        <authorList>
            <person name="Jo J.-H."/>
            <person name="Im W.-T."/>
        </authorList>
    </citation>
    <scope>NUCLEOTIDE SEQUENCE</scope>
    <source>
        <strain evidence="2">I2-34</strain>
    </source>
</reference>